<keyword evidence="3" id="KW-1185">Reference proteome</keyword>
<dbReference type="Pfam" id="PF01636">
    <property type="entry name" value="APH"/>
    <property type="match status" value="1"/>
</dbReference>
<reference evidence="2" key="1">
    <citation type="journal article" date="2020" name="Stud. Mycol.">
        <title>101 Dothideomycetes genomes: a test case for predicting lifestyles and emergence of pathogens.</title>
        <authorList>
            <person name="Haridas S."/>
            <person name="Albert R."/>
            <person name="Binder M."/>
            <person name="Bloem J."/>
            <person name="Labutti K."/>
            <person name="Salamov A."/>
            <person name="Andreopoulos B."/>
            <person name="Baker S."/>
            <person name="Barry K."/>
            <person name="Bills G."/>
            <person name="Bluhm B."/>
            <person name="Cannon C."/>
            <person name="Castanera R."/>
            <person name="Culley D."/>
            <person name="Daum C."/>
            <person name="Ezra D."/>
            <person name="Gonzalez J."/>
            <person name="Henrissat B."/>
            <person name="Kuo A."/>
            <person name="Liang C."/>
            <person name="Lipzen A."/>
            <person name="Lutzoni F."/>
            <person name="Magnuson J."/>
            <person name="Mondo S."/>
            <person name="Nolan M."/>
            <person name="Ohm R."/>
            <person name="Pangilinan J."/>
            <person name="Park H.-J."/>
            <person name="Ramirez L."/>
            <person name="Alfaro M."/>
            <person name="Sun H."/>
            <person name="Tritt A."/>
            <person name="Yoshinaga Y."/>
            <person name="Zwiers L.-H."/>
            <person name="Turgeon B."/>
            <person name="Goodwin S."/>
            <person name="Spatafora J."/>
            <person name="Crous P."/>
            <person name="Grigoriev I."/>
        </authorList>
    </citation>
    <scope>NUCLEOTIDE SEQUENCE</scope>
    <source>
        <strain evidence="2">ATCC 16933</strain>
    </source>
</reference>
<evidence type="ECO:0000259" key="1">
    <source>
        <dbReference type="Pfam" id="PF01636"/>
    </source>
</evidence>
<name>A0A6A6PAZ9_9PEZI</name>
<protein>
    <submittedName>
        <fullName evidence="2">Phosphotransferase enzyme family protein</fullName>
    </submittedName>
</protein>
<organism evidence="2 3">
    <name type="scientific">Lineolata rhizophorae</name>
    <dbReference type="NCBI Taxonomy" id="578093"/>
    <lineage>
        <taxon>Eukaryota</taxon>
        <taxon>Fungi</taxon>
        <taxon>Dikarya</taxon>
        <taxon>Ascomycota</taxon>
        <taxon>Pezizomycotina</taxon>
        <taxon>Dothideomycetes</taxon>
        <taxon>Dothideomycetes incertae sedis</taxon>
        <taxon>Lineolatales</taxon>
        <taxon>Lineolataceae</taxon>
        <taxon>Lineolata</taxon>
    </lineage>
</organism>
<dbReference type="PANTHER" id="PTHR21310:SF54">
    <property type="entry name" value="AMINOGLYCOSIDE PHOSPHOTRANSFERASE DOMAIN-CONTAINING PROTEIN"/>
    <property type="match status" value="1"/>
</dbReference>
<dbReference type="InterPro" id="IPR051678">
    <property type="entry name" value="AGP_Transferase"/>
</dbReference>
<dbReference type="PANTHER" id="PTHR21310">
    <property type="entry name" value="AMINOGLYCOSIDE PHOSPHOTRANSFERASE-RELATED-RELATED"/>
    <property type="match status" value="1"/>
</dbReference>
<dbReference type="AlphaFoldDB" id="A0A6A6PAZ9"/>
<dbReference type="InterPro" id="IPR002575">
    <property type="entry name" value="Aminoglycoside_PTrfase"/>
</dbReference>
<keyword evidence="2" id="KW-0808">Transferase</keyword>
<feature type="domain" description="Aminoglycoside phosphotransferase" evidence="1">
    <location>
        <begin position="77"/>
        <end position="249"/>
    </location>
</feature>
<evidence type="ECO:0000313" key="3">
    <source>
        <dbReference type="Proteomes" id="UP000799766"/>
    </source>
</evidence>
<dbReference type="OrthoDB" id="5404599at2759"/>
<gene>
    <name evidence="2" type="ORF">BDY21DRAFT_334458</name>
</gene>
<dbReference type="GO" id="GO:0016740">
    <property type="term" value="F:transferase activity"/>
    <property type="evidence" value="ECO:0007669"/>
    <property type="project" value="UniProtKB-KW"/>
</dbReference>
<proteinExistence type="predicted"/>
<dbReference type="Gene3D" id="3.90.1200.10">
    <property type="match status" value="1"/>
</dbReference>
<dbReference type="Proteomes" id="UP000799766">
    <property type="component" value="Unassembled WGS sequence"/>
</dbReference>
<accession>A0A6A6PAZ9</accession>
<dbReference type="EMBL" id="MU001672">
    <property type="protein sequence ID" value="KAF2461144.1"/>
    <property type="molecule type" value="Genomic_DNA"/>
</dbReference>
<evidence type="ECO:0000313" key="2">
    <source>
        <dbReference type="EMBL" id="KAF2461144.1"/>
    </source>
</evidence>
<dbReference type="InterPro" id="IPR011009">
    <property type="entry name" value="Kinase-like_dom_sf"/>
</dbReference>
<dbReference type="SUPFAM" id="SSF56112">
    <property type="entry name" value="Protein kinase-like (PK-like)"/>
    <property type="match status" value="1"/>
</dbReference>
<sequence length="291" mass="34011">MSSIYALPVLKDANFDVQSSSFFQHYNQLPSPDKRRGVSTSYNARPSPAVFESMDLFVKWGSEMRIAEGQSLYVIRHYLKNAVPVPEIYGWRTDGDEVFLYMEAISGRSLEQAWEEMEENDRSRICRELRRIFDTVRQLKQDPTDMFIGSIARGPLYDRAISLQYIAEAGPFTSVKEFHDWFTSLYKRPMPDPHSVPDPFRQDLPDDSEIVFTHGDLHRSNVILSLSNPSRVVAIIDWEQAGWLPAYWEDRKAHYTCDYFGEWSEKYLPMILDQHKSTWDPWDYYTISMGC</sequence>